<sequence length="117" mass="13466">DNQILLARILAKMVNAGIRLLISTHSDYIVRELNNMIMLSSKEIDKKEFGYEDDEYLNPEDVGAYLFNFNKENPDRVIVENLPVEEDGFEVKTMDAAIASLNERSMNLYYKLKESNG</sequence>
<evidence type="ECO:0000313" key="1">
    <source>
        <dbReference type="EMBL" id="KAA6327355.1"/>
    </source>
</evidence>
<organism evidence="1">
    <name type="scientific">termite gut metagenome</name>
    <dbReference type="NCBI Taxonomy" id="433724"/>
    <lineage>
        <taxon>unclassified sequences</taxon>
        <taxon>metagenomes</taxon>
        <taxon>organismal metagenomes</taxon>
    </lineage>
</organism>
<dbReference type="AlphaFoldDB" id="A0A5J4R176"/>
<accession>A0A5J4R176</accession>
<comment type="caution">
    <text evidence="1">The sequence shown here is derived from an EMBL/GenBank/DDBJ whole genome shotgun (WGS) entry which is preliminary data.</text>
</comment>
<name>A0A5J4R176_9ZZZZ</name>
<proteinExistence type="predicted"/>
<protein>
    <recommendedName>
        <fullName evidence="2">AAA domain-containing protein</fullName>
    </recommendedName>
</protein>
<feature type="non-terminal residue" evidence="1">
    <location>
        <position position="1"/>
    </location>
</feature>
<gene>
    <name evidence="1" type="ORF">EZS27_023655</name>
</gene>
<reference evidence="1" key="1">
    <citation type="submission" date="2019-03" db="EMBL/GenBank/DDBJ databases">
        <title>Single cell metagenomics reveals metabolic interactions within the superorganism composed of flagellate Streblomastix strix and complex community of Bacteroidetes bacteria on its surface.</title>
        <authorList>
            <person name="Treitli S.C."/>
            <person name="Kolisko M."/>
            <person name="Husnik F."/>
            <person name="Keeling P."/>
            <person name="Hampl V."/>
        </authorList>
    </citation>
    <scope>NUCLEOTIDE SEQUENCE</scope>
    <source>
        <strain evidence="1">STM</strain>
    </source>
</reference>
<dbReference type="EMBL" id="SNRY01002007">
    <property type="protein sequence ID" value="KAA6327355.1"/>
    <property type="molecule type" value="Genomic_DNA"/>
</dbReference>
<evidence type="ECO:0008006" key="2">
    <source>
        <dbReference type="Google" id="ProtNLM"/>
    </source>
</evidence>